<dbReference type="GO" id="GO:0003676">
    <property type="term" value="F:nucleic acid binding"/>
    <property type="evidence" value="ECO:0007669"/>
    <property type="project" value="InterPro"/>
</dbReference>
<dbReference type="WBParaSite" id="Minc3s00635g15413">
    <property type="protein sequence ID" value="Minc3s00635g15413"/>
    <property type="gene ID" value="Minc3s00635g15413"/>
</dbReference>
<dbReference type="CDD" id="cd00303">
    <property type="entry name" value="retropepsin_like"/>
    <property type="match status" value="1"/>
</dbReference>
<dbReference type="PANTHER" id="PTHR47331">
    <property type="entry name" value="PHD-TYPE DOMAIN-CONTAINING PROTEIN"/>
    <property type="match status" value="1"/>
</dbReference>
<evidence type="ECO:0000259" key="3">
    <source>
        <dbReference type="PROSITE" id="PS50158"/>
    </source>
</evidence>
<dbReference type="Gene3D" id="3.10.10.10">
    <property type="entry name" value="HIV Type 1 Reverse Transcriptase, subunit A, domain 1"/>
    <property type="match status" value="1"/>
</dbReference>
<keyword evidence="1" id="KW-0479">Metal-binding</keyword>
<dbReference type="InterPro" id="IPR043128">
    <property type="entry name" value="Rev_trsase/Diguanyl_cyclase"/>
</dbReference>
<feature type="region of interest" description="Disordered" evidence="2">
    <location>
        <begin position="85"/>
        <end position="106"/>
    </location>
</feature>
<dbReference type="SUPFAM" id="SSF56672">
    <property type="entry name" value="DNA/RNA polymerases"/>
    <property type="match status" value="1"/>
</dbReference>
<dbReference type="SMART" id="SM00343">
    <property type="entry name" value="ZnF_C2HC"/>
    <property type="match status" value="1"/>
</dbReference>
<name>A0A914LS11_MELIC</name>
<dbReference type="PROSITE" id="PS50158">
    <property type="entry name" value="ZF_CCHC"/>
    <property type="match status" value="1"/>
</dbReference>
<dbReference type="Pfam" id="PF05380">
    <property type="entry name" value="Peptidase_A17"/>
    <property type="match status" value="1"/>
</dbReference>
<dbReference type="InterPro" id="IPR001878">
    <property type="entry name" value="Znf_CCHC"/>
</dbReference>
<feature type="region of interest" description="Disordered" evidence="2">
    <location>
        <begin position="188"/>
        <end position="215"/>
    </location>
</feature>
<dbReference type="InterPro" id="IPR008042">
    <property type="entry name" value="Retrotrans_Pao"/>
</dbReference>
<dbReference type="Proteomes" id="UP000887563">
    <property type="component" value="Unplaced"/>
</dbReference>
<keyword evidence="1" id="KW-0862">Zinc</keyword>
<protein>
    <submittedName>
        <fullName evidence="5">CCHC-type domain-containing protein</fullName>
    </submittedName>
</protein>
<sequence length="941" mass="107340">MGLRKFLDTIERVCRQLGDYGIQDDSWIIFTIKEKLPRGILAKLIEKERMAKQGWKVETWRSELDMLISVKEEVQRCTLNKEPEGLQRRDRRPFHNPEPTRSFPVASQPKKPCCSLCQGNHYPSKCIKYGNPQARKDRLIEQNRCLKCLREGHRANDCPNRRCCSKCQGPHHFLVCFSRDARNHNRPKFGGFNQRTSVQPSRPTPVSKPKQFTQSHPIWERRDQPYAIERGTKCDDKLPAPKENSVVATVMDAKNKPTAYLMTKKLMVSARGRKEKIPVYVFFDTGSQTSFVSRRLVEKLNPPRGREVDQLEIHGFGGALSNPLKILSPTYLIKIQRTDGNWEEMALNCTEEIATPFDMLNVDETYFSNHNEFEIVREKPDIMIGIRQFWKFFVSKGKEILPGLHSIRTVFGTMTAGETNFGHNSDKASMSLVAVHSSNEEHLPTPSAVEDFWNLESLGIKENPSQNDDDVATKLIEKSITVTNEGRYSVRWPWKEENPKLDSNFKMAYSRLMSVLEGLKGSDILEKYDTQIKNQLAEGIIEEADRNPNGLEHYLPHHGVVTHKLRIVYDASAHRRGNPSLNECLYRGPVLLPDLAGLLLRFRCPKYPVLADIQAAFLTIELEPDQREVCKFLWMRDVKQPVSSTNLIVYRICRVGFGIICSPAILAVVIRHHLAKNAKLEMANNLYVDNLLLECETIAEADTKCTEAKEIFAQAKMNLREFISHSPQVMNSIASDDRLKVEQYAKVLGMKWQLESDGIHFEFPGLKGNVPSRRSILSVLASVYDPMGLVSPCLLPAKCLFQDSWNNAKDWDDVLPDSIATRWKAILTDWDQKSIDVPRKIIVETGANLELHTFVDASNLSFAAAVYLKSHIDEKAMTSLIFSKNRLKPLKGGKTLTIPRMELLAILIGVRAMEFAKNELKREIAGFHLWSDSQILTPMER</sequence>
<dbReference type="GO" id="GO:0008270">
    <property type="term" value="F:zinc ion binding"/>
    <property type="evidence" value="ECO:0007669"/>
    <property type="project" value="UniProtKB-KW"/>
</dbReference>
<reference evidence="5" key="1">
    <citation type="submission" date="2022-11" db="UniProtKB">
        <authorList>
            <consortium name="WormBaseParasite"/>
        </authorList>
    </citation>
    <scope>IDENTIFICATION</scope>
</reference>
<evidence type="ECO:0000313" key="4">
    <source>
        <dbReference type="Proteomes" id="UP000887563"/>
    </source>
</evidence>
<dbReference type="AlphaFoldDB" id="A0A914LS11"/>
<evidence type="ECO:0000313" key="5">
    <source>
        <dbReference type="WBParaSite" id="Minc3s00635g15413"/>
    </source>
</evidence>
<feature type="domain" description="CCHC-type" evidence="3">
    <location>
        <begin position="144"/>
        <end position="160"/>
    </location>
</feature>
<keyword evidence="1" id="KW-0863">Zinc-finger</keyword>
<evidence type="ECO:0000256" key="1">
    <source>
        <dbReference type="PROSITE-ProRule" id="PRU00047"/>
    </source>
</evidence>
<dbReference type="PANTHER" id="PTHR47331:SF1">
    <property type="entry name" value="GAG-LIKE PROTEIN"/>
    <property type="match status" value="1"/>
</dbReference>
<dbReference type="InterPro" id="IPR043502">
    <property type="entry name" value="DNA/RNA_pol_sf"/>
</dbReference>
<organism evidence="4 5">
    <name type="scientific">Meloidogyne incognita</name>
    <name type="common">Southern root-knot nematode worm</name>
    <name type="synonym">Oxyuris incognita</name>
    <dbReference type="NCBI Taxonomy" id="6306"/>
    <lineage>
        <taxon>Eukaryota</taxon>
        <taxon>Metazoa</taxon>
        <taxon>Ecdysozoa</taxon>
        <taxon>Nematoda</taxon>
        <taxon>Chromadorea</taxon>
        <taxon>Rhabditida</taxon>
        <taxon>Tylenchina</taxon>
        <taxon>Tylenchomorpha</taxon>
        <taxon>Tylenchoidea</taxon>
        <taxon>Meloidogynidae</taxon>
        <taxon>Meloidogyninae</taxon>
        <taxon>Meloidogyne</taxon>
        <taxon>Meloidogyne incognita group</taxon>
    </lineage>
</organism>
<keyword evidence="4" id="KW-1185">Reference proteome</keyword>
<evidence type="ECO:0000256" key="2">
    <source>
        <dbReference type="SAM" id="MobiDB-lite"/>
    </source>
</evidence>
<proteinExistence type="predicted"/>
<accession>A0A914LS11</accession>
<dbReference type="Gene3D" id="3.30.70.270">
    <property type="match status" value="1"/>
</dbReference>